<keyword evidence="9" id="KW-1185">Reference proteome</keyword>
<comment type="catalytic activity">
    <reaction evidence="5">
        <text>N,N-dimethyl-1,4-phenylenediamine + anthranilate + 2 NAD(+) = 2-(4-dimethylaminophenyl)diazenylbenzoate + 2 NADH + 2 H(+)</text>
        <dbReference type="Rhea" id="RHEA:55872"/>
        <dbReference type="ChEBI" id="CHEBI:15378"/>
        <dbReference type="ChEBI" id="CHEBI:15783"/>
        <dbReference type="ChEBI" id="CHEBI:16567"/>
        <dbReference type="ChEBI" id="CHEBI:57540"/>
        <dbReference type="ChEBI" id="CHEBI:57945"/>
        <dbReference type="ChEBI" id="CHEBI:71579"/>
        <dbReference type="EC" id="1.7.1.17"/>
    </reaction>
    <physiologicalReaction direction="right-to-left" evidence="5">
        <dbReference type="Rhea" id="RHEA:55874"/>
    </physiologicalReaction>
</comment>
<feature type="binding site" evidence="6">
    <location>
        <begin position="139"/>
        <end position="142"/>
    </location>
    <ligand>
        <name>FMN</name>
        <dbReference type="ChEBI" id="CHEBI:58210"/>
    </ligand>
</feature>
<evidence type="ECO:0000256" key="5">
    <source>
        <dbReference type="ARBA" id="ARBA00048542"/>
    </source>
</evidence>
<dbReference type="Gene3D" id="3.40.50.360">
    <property type="match status" value="1"/>
</dbReference>
<evidence type="ECO:0000256" key="4">
    <source>
        <dbReference type="ARBA" id="ARBA00023027"/>
    </source>
</evidence>
<dbReference type="RefSeq" id="WP_150082956.1">
    <property type="nucleotide sequence ID" value="NZ_CP080293.1"/>
</dbReference>
<comment type="caution">
    <text evidence="8">The sequence shown here is derived from an EMBL/GenBank/DDBJ whole genome shotgun (WGS) entry which is preliminary data.</text>
</comment>
<keyword evidence="3 6" id="KW-0560">Oxidoreductase</keyword>
<evidence type="ECO:0000256" key="3">
    <source>
        <dbReference type="ARBA" id="ARBA00023002"/>
    </source>
</evidence>
<gene>
    <name evidence="6" type="primary">azoR</name>
    <name evidence="8" type="ORF">F1599_10075</name>
</gene>
<sequence>MKILQIDSSVLGDNSVSRNLTAQVVADLRARHPEATLTVRDLDKEAAPHLSGHLLPVLGGPKEGLDPVQQAELERTEAWLKEFLEADVLVLGVPQYNFGIPSQLKGWIDRIAQAGRTFRYTENGPVGLAGGKKTIVVSSRGGMRQDPNGLDLHEVTIDTVLRFLGITDITYVRAHGLAMGPEYRAAGLDAAKRELAALNDEDGRLAA</sequence>
<dbReference type="InterPro" id="IPR023048">
    <property type="entry name" value="NADH:quinone_OxRdtase_FMN_depd"/>
</dbReference>
<organism evidence="8 9">
    <name type="scientific">Cupriavidus cauae</name>
    <dbReference type="NCBI Taxonomy" id="2608999"/>
    <lineage>
        <taxon>Bacteria</taxon>
        <taxon>Pseudomonadati</taxon>
        <taxon>Pseudomonadota</taxon>
        <taxon>Betaproteobacteria</taxon>
        <taxon>Burkholderiales</taxon>
        <taxon>Burkholderiaceae</taxon>
        <taxon>Cupriavidus</taxon>
    </lineage>
</organism>
<dbReference type="PANTHER" id="PTHR43741">
    <property type="entry name" value="FMN-DEPENDENT NADH-AZOREDUCTASE 1"/>
    <property type="match status" value="1"/>
</dbReference>
<feature type="binding site" evidence="6">
    <location>
        <begin position="15"/>
        <end position="17"/>
    </location>
    <ligand>
        <name>FMN</name>
        <dbReference type="ChEBI" id="CHEBI:58210"/>
    </ligand>
</feature>
<keyword evidence="2 6" id="KW-0288">FMN</keyword>
<keyword evidence="4 6" id="KW-0520">NAD</keyword>
<comment type="caution">
    <text evidence="6">Lacks conserved residue(s) required for the propagation of feature annotation.</text>
</comment>
<evidence type="ECO:0000313" key="8">
    <source>
        <dbReference type="EMBL" id="KAA6125145.1"/>
    </source>
</evidence>
<feature type="domain" description="Flavodoxin-like fold" evidence="7">
    <location>
        <begin position="1"/>
        <end position="197"/>
    </location>
</feature>
<comment type="cofactor">
    <cofactor evidence="6">
        <name>FMN</name>
        <dbReference type="ChEBI" id="CHEBI:58210"/>
    </cofactor>
    <text evidence="6">Binds 1 FMN per subunit.</text>
</comment>
<comment type="catalytic activity">
    <reaction evidence="6">
        <text>2 a quinone + NADH + H(+) = 2 a 1,4-benzosemiquinone + NAD(+)</text>
        <dbReference type="Rhea" id="RHEA:65952"/>
        <dbReference type="ChEBI" id="CHEBI:15378"/>
        <dbReference type="ChEBI" id="CHEBI:57540"/>
        <dbReference type="ChEBI" id="CHEBI:57945"/>
        <dbReference type="ChEBI" id="CHEBI:132124"/>
        <dbReference type="ChEBI" id="CHEBI:134225"/>
    </reaction>
</comment>
<dbReference type="GO" id="GO:0016655">
    <property type="term" value="F:oxidoreductase activity, acting on NAD(P)H, quinone or similar compound as acceptor"/>
    <property type="evidence" value="ECO:0007669"/>
    <property type="project" value="InterPro"/>
</dbReference>
<comment type="function">
    <text evidence="6">Quinone reductase that provides resistance to thiol-specific stress caused by electrophilic quinones.</text>
</comment>
<dbReference type="HAMAP" id="MF_01216">
    <property type="entry name" value="Azoreductase_type1"/>
    <property type="match status" value="1"/>
</dbReference>
<evidence type="ECO:0000256" key="1">
    <source>
        <dbReference type="ARBA" id="ARBA00022630"/>
    </source>
</evidence>
<evidence type="ECO:0000259" key="7">
    <source>
        <dbReference type="Pfam" id="PF02525"/>
    </source>
</evidence>
<dbReference type="PANTHER" id="PTHR43741:SF4">
    <property type="entry name" value="FMN-DEPENDENT NADH:QUINONE OXIDOREDUCTASE"/>
    <property type="match status" value="1"/>
</dbReference>
<dbReference type="EMBL" id="VWRN01000030">
    <property type="protein sequence ID" value="KAA6125145.1"/>
    <property type="molecule type" value="Genomic_DNA"/>
</dbReference>
<comment type="similarity">
    <text evidence="6">Belongs to the azoreductase type 1 family.</text>
</comment>
<dbReference type="EC" id="1.6.5.-" evidence="6"/>
<dbReference type="SUPFAM" id="SSF52218">
    <property type="entry name" value="Flavoproteins"/>
    <property type="match status" value="1"/>
</dbReference>
<comment type="subunit">
    <text evidence="6">Homodimer.</text>
</comment>
<dbReference type="Proteomes" id="UP000324324">
    <property type="component" value="Unassembled WGS sequence"/>
</dbReference>
<proteinExistence type="inferred from homology"/>
<dbReference type="GO" id="GO:0016652">
    <property type="term" value="F:oxidoreductase activity, acting on NAD(P)H as acceptor"/>
    <property type="evidence" value="ECO:0007669"/>
    <property type="project" value="UniProtKB-UniRule"/>
</dbReference>
<comment type="function">
    <text evidence="6">Also exhibits azoreductase activity. Catalyzes the reductive cleavage of the azo bond in aromatic azo compounds to the corresponding amines.</text>
</comment>
<evidence type="ECO:0000256" key="2">
    <source>
        <dbReference type="ARBA" id="ARBA00022643"/>
    </source>
</evidence>
<name>A0A5M8AST7_9BURK</name>
<dbReference type="InterPro" id="IPR050104">
    <property type="entry name" value="FMN-dep_NADH:Q_OxRdtase_AzoR1"/>
</dbReference>
<dbReference type="InterPro" id="IPR029039">
    <property type="entry name" value="Flavoprotein-like_sf"/>
</dbReference>
<protein>
    <recommendedName>
        <fullName evidence="6">FMN dependent NADH:quinone oxidoreductase</fullName>
        <ecNumber evidence="6">1.6.5.-</ecNumber>
    </recommendedName>
    <alternativeName>
        <fullName evidence="6">Azo-dye reductase</fullName>
    </alternativeName>
    <alternativeName>
        <fullName evidence="6">FMN-dependent NADH-azo compound oxidoreductase</fullName>
    </alternativeName>
    <alternativeName>
        <fullName evidence="6">FMN-dependent NADH-azoreductase</fullName>
        <ecNumber evidence="6">1.7.1.17</ecNumber>
    </alternativeName>
</protein>
<dbReference type="AlphaFoldDB" id="A0A5M8AST7"/>
<feature type="binding site" evidence="6">
    <location>
        <position position="9"/>
    </location>
    <ligand>
        <name>FMN</name>
        <dbReference type="ChEBI" id="CHEBI:58210"/>
    </ligand>
</feature>
<reference evidence="8 9" key="1">
    <citation type="submission" date="2019-09" db="EMBL/GenBank/DDBJ databases">
        <title>Isolation of a novel species in the genus Cupriavidus from patients with sepsis using whole genome sequencing.</title>
        <authorList>
            <person name="Kweon O.J."/>
            <person name="Lee M.-K."/>
        </authorList>
    </citation>
    <scope>NUCLEOTIDE SEQUENCE [LARGE SCALE GENOMIC DNA]</scope>
    <source>
        <strain evidence="8 9">MKL-01</strain>
    </source>
</reference>
<dbReference type="Pfam" id="PF02525">
    <property type="entry name" value="Flavodoxin_2"/>
    <property type="match status" value="1"/>
</dbReference>
<dbReference type="InterPro" id="IPR003680">
    <property type="entry name" value="Flavodoxin_fold"/>
</dbReference>
<dbReference type="EC" id="1.7.1.17" evidence="6"/>
<dbReference type="GO" id="GO:0010181">
    <property type="term" value="F:FMN binding"/>
    <property type="evidence" value="ECO:0007669"/>
    <property type="project" value="UniProtKB-UniRule"/>
</dbReference>
<dbReference type="GO" id="GO:0009055">
    <property type="term" value="F:electron transfer activity"/>
    <property type="evidence" value="ECO:0007669"/>
    <property type="project" value="UniProtKB-UniRule"/>
</dbReference>
<keyword evidence="1 6" id="KW-0285">Flavoprotein</keyword>
<evidence type="ECO:0000313" key="9">
    <source>
        <dbReference type="Proteomes" id="UP000324324"/>
    </source>
</evidence>
<evidence type="ECO:0000256" key="6">
    <source>
        <dbReference type="HAMAP-Rule" id="MF_01216"/>
    </source>
</evidence>
<accession>A0A5M8AST7</accession>